<organism evidence="2 3">
    <name type="scientific">Crocosphaera watsonii WH 0003</name>
    <dbReference type="NCBI Taxonomy" id="423471"/>
    <lineage>
        <taxon>Bacteria</taxon>
        <taxon>Bacillati</taxon>
        <taxon>Cyanobacteriota</taxon>
        <taxon>Cyanophyceae</taxon>
        <taxon>Oscillatoriophycideae</taxon>
        <taxon>Chroococcales</taxon>
        <taxon>Aphanothecaceae</taxon>
        <taxon>Crocosphaera</taxon>
    </lineage>
</organism>
<feature type="non-terminal residue" evidence="2">
    <location>
        <position position="134"/>
    </location>
</feature>
<dbReference type="Proteomes" id="UP000003477">
    <property type="component" value="Unassembled WGS sequence"/>
</dbReference>
<dbReference type="Pfam" id="PF13700">
    <property type="entry name" value="DUF4158"/>
    <property type="match status" value="1"/>
</dbReference>
<gene>
    <name evidence="2" type="ORF">CWATWH0003_5561b4</name>
</gene>
<name>G5JDS1_CROWT</name>
<feature type="domain" description="DUF4158" evidence="1">
    <location>
        <begin position="4"/>
        <end position="120"/>
    </location>
</feature>
<evidence type="ECO:0000313" key="3">
    <source>
        <dbReference type="Proteomes" id="UP000003477"/>
    </source>
</evidence>
<proteinExistence type="predicted"/>
<dbReference type="EMBL" id="AESD01000878">
    <property type="protein sequence ID" value="EHJ09661.1"/>
    <property type="molecule type" value="Genomic_DNA"/>
</dbReference>
<comment type="caution">
    <text evidence="2">The sequence shown here is derived from an EMBL/GenBank/DDBJ whole genome shotgun (WGS) entry which is preliminary data.</text>
</comment>
<sequence>MKRNWQPEELIEHWTLLPQELALLNQKKDANRLGFALLLKFYQYEGQFPANKAEIPLSTRNYVAQQLKIEPNTIDNYDFAGRTIKAHRVAIRDFLGFREATLSDQKALKQWLEKQVMAYDLKVESLLLAASTYL</sequence>
<reference evidence="2 3" key="1">
    <citation type="journal article" date="2011" name="Front. Microbiol.">
        <title>Two Strains of Crocosphaera watsonii with Highly Conserved Genomes are Distinguished by Strain-Specific Features.</title>
        <authorList>
            <person name="Bench S.R."/>
            <person name="Ilikchyan I.N."/>
            <person name="Tripp H.J."/>
            <person name="Zehr J.P."/>
        </authorList>
    </citation>
    <scope>NUCLEOTIDE SEQUENCE [LARGE SCALE GENOMIC DNA]</scope>
    <source>
        <strain evidence="2 3">WH 0003</strain>
    </source>
</reference>
<dbReference type="InterPro" id="IPR025296">
    <property type="entry name" value="DUF4158"/>
</dbReference>
<dbReference type="GeneID" id="88768858"/>
<dbReference type="AlphaFoldDB" id="G5JDS1"/>
<evidence type="ECO:0000313" key="2">
    <source>
        <dbReference type="EMBL" id="EHJ09661.1"/>
    </source>
</evidence>
<protein>
    <submittedName>
        <fullName evidence="2">Hypothetical Transposase-like protein, Tn3 family</fullName>
    </submittedName>
</protein>
<evidence type="ECO:0000259" key="1">
    <source>
        <dbReference type="Pfam" id="PF13700"/>
    </source>
</evidence>
<dbReference type="RefSeq" id="WP_007313300.1">
    <property type="nucleotide sequence ID" value="NZ_AESD01000878.1"/>
</dbReference>
<accession>G5JDS1</accession>